<evidence type="ECO:0000313" key="4">
    <source>
        <dbReference type="Proteomes" id="UP000199370"/>
    </source>
</evidence>
<dbReference type="Pfam" id="PF01882">
    <property type="entry name" value="DUF58"/>
    <property type="match status" value="1"/>
</dbReference>
<accession>A0A1G9W181</accession>
<feature type="domain" description="DUF58" evidence="2">
    <location>
        <begin position="239"/>
        <end position="400"/>
    </location>
</feature>
<reference evidence="3 4" key="1">
    <citation type="submission" date="2016-10" db="EMBL/GenBank/DDBJ databases">
        <authorList>
            <person name="de Groot N.N."/>
        </authorList>
    </citation>
    <scope>NUCLEOTIDE SEQUENCE [LARGE SCALE GENOMIC DNA]</scope>
    <source>
        <strain evidence="4">EB21,IBRC-M 10013,KCTC 4048</strain>
    </source>
</reference>
<dbReference type="Proteomes" id="UP000199370">
    <property type="component" value="Unassembled WGS sequence"/>
</dbReference>
<evidence type="ECO:0000256" key="1">
    <source>
        <dbReference type="SAM" id="MobiDB-lite"/>
    </source>
</evidence>
<dbReference type="Gene3D" id="2.60.40.10">
    <property type="entry name" value="Immunoglobulins"/>
    <property type="match status" value="1"/>
</dbReference>
<gene>
    <name evidence="3" type="ORF">SAMN05192554_107104</name>
</gene>
<feature type="compositionally biased region" description="Polar residues" evidence="1">
    <location>
        <begin position="1"/>
        <end position="13"/>
    </location>
</feature>
<proteinExistence type="predicted"/>
<keyword evidence="4" id="KW-1185">Reference proteome</keyword>
<protein>
    <submittedName>
        <fullName evidence="3">Conserved repeat domain-containing protein</fullName>
    </submittedName>
</protein>
<dbReference type="EMBL" id="FNIA01000007">
    <property type="protein sequence ID" value="SDM78279.1"/>
    <property type="molecule type" value="Genomic_DNA"/>
</dbReference>
<dbReference type="InterPro" id="IPR013783">
    <property type="entry name" value="Ig-like_fold"/>
</dbReference>
<evidence type="ECO:0000313" key="3">
    <source>
        <dbReference type="EMBL" id="SDM78279.1"/>
    </source>
</evidence>
<dbReference type="OrthoDB" id="31512at2157"/>
<sequence length="463" mass="50680">MSSTLSQSATGESTADEAESGGGTSTGTREGGSEGSQRVISETEEDTNHWRGIGALTFVAGGMGVILKQPALLLAAVVAVAYLAYVQVTTVPRATVRIRRELSDPTPDLGDDLTVTVRVTNVGDRVLPDLRVVDGVPEELTVVGGTARLGTALRPGETDSFTYTLNARRGTHEFKTCDTIVRDWSGKRERYTRFRTGGEVVVTPSLSSTLPMPLRKQTSQYAGRVETDHAGDGVEFHSTREYRSGDPLSRVDWRRYARTGDLATLQFREERAATVMLLLDLRQEAYVRRDEDDLHAADLGINAAGQIFTTLLETGDRVGITALAPQKVWLSPGLGNEHRVEVEELFAHHPALSAERPTGRYSVTLGVRNLRKRLSGDIQVMFFSPLCDDDAVKAAQLLHAHGHKVTVLSPDPTNDGTLGQRFARVERADRISTLRQGGVRVLDWDPDEPLAESIARNTVRWSR</sequence>
<dbReference type="AlphaFoldDB" id="A0A1G9W181"/>
<feature type="region of interest" description="Disordered" evidence="1">
    <location>
        <begin position="1"/>
        <end position="46"/>
    </location>
</feature>
<dbReference type="RefSeq" id="WP_217639111.1">
    <property type="nucleotide sequence ID" value="NZ_FNIA01000007.1"/>
</dbReference>
<dbReference type="PANTHER" id="PTHR33608">
    <property type="entry name" value="BLL2464 PROTEIN"/>
    <property type="match status" value="1"/>
</dbReference>
<name>A0A1G9W181_9EURY</name>
<evidence type="ECO:0000259" key="2">
    <source>
        <dbReference type="Pfam" id="PF01882"/>
    </source>
</evidence>
<dbReference type="STRING" id="996166.SAMN05192554_107104"/>
<organism evidence="3 4">
    <name type="scientific">Haloarchaeobius iranensis</name>
    <dbReference type="NCBI Taxonomy" id="996166"/>
    <lineage>
        <taxon>Archaea</taxon>
        <taxon>Methanobacteriati</taxon>
        <taxon>Methanobacteriota</taxon>
        <taxon>Stenosarchaea group</taxon>
        <taxon>Halobacteria</taxon>
        <taxon>Halobacteriales</taxon>
        <taxon>Halorubellaceae</taxon>
        <taxon>Haloarchaeobius</taxon>
    </lineage>
</organism>
<feature type="compositionally biased region" description="Gly residues" evidence="1">
    <location>
        <begin position="20"/>
        <end position="34"/>
    </location>
</feature>
<dbReference type="PANTHER" id="PTHR33608:SF6">
    <property type="entry name" value="BLL2464 PROTEIN"/>
    <property type="match status" value="1"/>
</dbReference>
<dbReference type="InterPro" id="IPR002881">
    <property type="entry name" value="DUF58"/>
</dbReference>